<sequence length="616" mass="71335">MASNFLGPMPVKAFLTEFMPCTSGMPKMGVKRLQVESISKGNRFEPDFIAAVNRARLCPRFVLVDTTDKNDTDPPKRYPTISIYKRPYGGSRKADFRLIDLHIVRKTIVEDPFIDPSPSTPRREHMFENTYDRRAIRTRRHIVAYTNRQFSLQNRCFAFSVLFLDQFVRFIRWDRAGAVVTERFDWRQDPKTLATFLWHFSQLSDSQRGYDTSVSKPTLEEIERTKEKLNERAKALARAKGEDEDFASERYSTNDSFRKLCVVDDDPDVEDDQRTQYFVASAPQWQSKELVGRGTRGYEALDLQTGELVYVKDVWRYETAGLEKEGDTYRLLRKNKVSRIPRLVCAGDVKNQTSSTREFEDEEWCCGRPRPMRHRHYRLVLKDLGRSLSEFNSTRQLCQAVLHAVIAHKEAYEAGVLHQDISEGNILITDEGEGLLIDWELATRLDDEDSDTDVQTGRVGTWQFLSAALLMEPGKEHELQDDLESFFYIILRQSICYQRNDIVRTGLVGRFFDELVTGNDGREYGGTTKRDYLVTQNFHFFGEDNLREFLSGVHVDLIQGLRALFLPIYIDQDPCEPVAVAGVLESSDRFIQIIQDQLDKEDQWKVGDKSYDMRVD</sequence>
<evidence type="ECO:0000259" key="1">
    <source>
        <dbReference type="PROSITE" id="PS50011"/>
    </source>
</evidence>
<dbReference type="InterPro" id="IPR011009">
    <property type="entry name" value="Kinase-like_dom_sf"/>
</dbReference>
<dbReference type="InterPro" id="IPR000719">
    <property type="entry name" value="Prot_kinase_dom"/>
</dbReference>
<dbReference type="GeneID" id="20670210"/>
<dbReference type="GO" id="GO:0005524">
    <property type="term" value="F:ATP binding"/>
    <property type="evidence" value="ECO:0007669"/>
    <property type="project" value="InterPro"/>
</dbReference>
<accession>W4KBM2</accession>
<dbReference type="EMBL" id="KI925457">
    <property type="protein sequence ID" value="ETW82745.1"/>
    <property type="molecule type" value="Genomic_DNA"/>
</dbReference>
<dbReference type="RefSeq" id="XP_009545073.1">
    <property type="nucleotide sequence ID" value="XM_009546778.1"/>
</dbReference>
<dbReference type="InterPro" id="IPR040976">
    <property type="entry name" value="Pkinase_fungal"/>
</dbReference>
<protein>
    <recommendedName>
        <fullName evidence="1">Protein kinase domain-containing protein</fullName>
    </recommendedName>
</protein>
<keyword evidence="3" id="KW-1185">Reference proteome</keyword>
<organism evidence="2 3">
    <name type="scientific">Heterobasidion irregulare (strain TC 32-1)</name>
    <dbReference type="NCBI Taxonomy" id="747525"/>
    <lineage>
        <taxon>Eukaryota</taxon>
        <taxon>Fungi</taxon>
        <taxon>Dikarya</taxon>
        <taxon>Basidiomycota</taxon>
        <taxon>Agaricomycotina</taxon>
        <taxon>Agaricomycetes</taxon>
        <taxon>Russulales</taxon>
        <taxon>Bondarzewiaceae</taxon>
        <taxon>Heterobasidion</taxon>
        <taxon>Heterobasidion annosum species complex</taxon>
    </lineage>
</organism>
<dbReference type="OrthoDB" id="5592585at2759"/>
<dbReference type="InParanoid" id="W4KBM2"/>
<dbReference type="KEGG" id="hir:HETIRDRAFT_315297"/>
<proteinExistence type="predicted"/>
<feature type="domain" description="Protein kinase" evidence="1">
    <location>
        <begin position="285"/>
        <end position="591"/>
    </location>
</feature>
<dbReference type="Proteomes" id="UP000030671">
    <property type="component" value="Unassembled WGS sequence"/>
</dbReference>
<dbReference type="eggNOG" id="ENOG502SIZI">
    <property type="taxonomic scope" value="Eukaryota"/>
</dbReference>
<evidence type="ECO:0000313" key="3">
    <source>
        <dbReference type="Proteomes" id="UP000030671"/>
    </source>
</evidence>
<evidence type="ECO:0000313" key="2">
    <source>
        <dbReference type="EMBL" id="ETW82745.1"/>
    </source>
</evidence>
<reference evidence="2 3" key="1">
    <citation type="journal article" date="2012" name="New Phytol.">
        <title>Insight into trade-off between wood decay and parasitism from the genome of a fungal forest pathogen.</title>
        <authorList>
            <person name="Olson A."/>
            <person name="Aerts A."/>
            <person name="Asiegbu F."/>
            <person name="Belbahri L."/>
            <person name="Bouzid O."/>
            <person name="Broberg A."/>
            <person name="Canback B."/>
            <person name="Coutinho P.M."/>
            <person name="Cullen D."/>
            <person name="Dalman K."/>
            <person name="Deflorio G."/>
            <person name="van Diepen L.T."/>
            <person name="Dunand C."/>
            <person name="Duplessis S."/>
            <person name="Durling M."/>
            <person name="Gonthier P."/>
            <person name="Grimwood J."/>
            <person name="Fossdal C.G."/>
            <person name="Hansson D."/>
            <person name="Henrissat B."/>
            <person name="Hietala A."/>
            <person name="Himmelstrand K."/>
            <person name="Hoffmeister D."/>
            <person name="Hogberg N."/>
            <person name="James T.Y."/>
            <person name="Karlsson M."/>
            <person name="Kohler A."/>
            <person name="Kues U."/>
            <person name="Lee Y.H."/>
            <person name="Lin Y.C."/>
            <person name="Lind M."/>
            <person name="Lindquist E."/>
            <person name="Lombard V."/>
            <person name="Lucas S."/>
            <person name="Lunden K."/>
            <person name="Morin E."/>
            <person name="Murat C."/>
            <person name="Park J."/>
            <person name="Raffaello T."/>
            <person name="Rouze P."/>
            <person name="Salamov A."/>
            <person name="Schmutz J."/>
            <person name="Solheim H."/>
            <person name="Stahlberg J."/>
            <person name="Velez H."/>
            <person name="de Vries R.P."/>
            <person name="Wiebenga A."/>
            <person name="Woodward S."/>
            <person name="Yakovlev I."/>
            <person name="Garbelotto M."/>
            <person name="Martin F."/>
            <person name="Grigoriev I.V."/>
            <person name="Stenlid J."/>
        </authorList>
    </citation>
    <scope>NUCLEOTIDE SEQUENCE [LARGE SCALE GENOMIC DNA]</scope>
    <source>
        <strain evidence="2 3">TC 32-1</strain>
    </source>
</reference>
<dbReference type="Gene3D" id="1.10.510.10">
    <property type="entry name" value="Transferase(Phosphotransferase) domain 1"/>
    <property type="match status" value="1"/>
</dbReference>
<dbReference type="PANTHER" id="PTHR38248">
    <property type="entry name" value="FUNK1 6"/>
    <property type="match status" value="1"/>
</dbReference>
<dbReference type="PROSITE" id="PS50011">
    <property type="entry name" value="PROTEIN_KINASE_DOM"/>
    <property type="match status" value="1"/>
</dbReference>
<dbReference type="GO" id="GO:0004672">
    <property type="term" value="F:protein kinase activity"/>
    <property type="evidence" value="ECO:0007669"/>
    <property type="project" value="InterPro"/>
</dbReference>
<dbReference type="Pfam" id="PF17667">
    <property type="entry name" value="Pkinase_fungal"/>
    <property type="match status" value="1"/>
</dbReference>
<dbReference type="AlphaFoldDB" id="W4KBM2"/>
<dbReference type="PANTHER" id="PTHR38248:SF2">
    <property type="entry name" value="FUNK1 11"/>
    <property type="match status" value="1"/>
</dbReference>
<name>W4KBM2_HETIT</name>
<dbReference type="SUPFAM" id="SSF56112">
    <property type="entry name" value="Protein kinase-like (PK-like)"/>
    <property type="match status" value="1"/>
</dbReference>
<gene>
    <name evidence="2" type="ORF">HETIRDRAFT_315297</name>
</gene>
<dbReference type="HOGENOM" id="CLU_006410_5_0_1"/>